<dbReference type="InterPro" id="IPR013320">
    <property type="entry name" value="ConA-like_dom_sf"/>
</dbReference>
<keyword evidence="1" id="KW-0732">Signal</keyword>
<feature type="signal peptide" evidence="1">
    <location>
        <begin position="1"/>
        <end position="24"/>
    </location>
</feature>
<dbReference type="SUPFAM" id="SSF49899">
    <property type="entry name" value="Concanavalin A-like lectins/glucanases"/>
    <property type="match status" value="1"/>
</dbReference>
<dbReference type="Proteomes" id="UP000244937">
    <property type="component" value="Chromosome"/>
</dbReference>
<dbReference type="Pfam" id="PF13385">
    <property type="entry name" value="Laminin_G_3"/>
    <property type="match status" value="1"/>
</dbReference>
<dbReference type="Gene3D" id="2.60.120.200">
    <property type="match status" value="1"/>
</dbReference>
<dbReference type="PROSITE" id="PS51257">
    <property type="entry name" value="PROKAR_LIPOPROTEIN"/>
    <property type="match status" value="1"/>
</dbReference>
<reference evidence="2 3" key="1">
    <citation type="submission" date="2018-05" db="EMBL/GenBank/DDBJ databases">
        <title>Genome sequencing of Flavobacterium sp. HYN0049.</title>
        <authorList>
            <person name="Yi H."/>
            <person name="Baek C."/>
        </authorList>
    </citation>
    <scope>NUCLEOTIDE SEQUENCE [LARGE SCALE GENOMIC DNA]</scope>
    <source>
        <strain evidence="2 3">HYN0049</strain>
    </source>
</reference>
<proteinExistence type="predicted"/>
<dbReference type="AlphaFoldDB" id="A0A2S1SK86"/>
<keyword evidence="3" id="KW-1185">Reference proteome</keyword>
<protein>
    <recommendedName>
        <fullName evidence="4">LamG-like jellyroll fold domain-containing protein</fullName>
    </recommendedName>
</protein>
<evidence type="ECO:0000256" key="1">
    <source>
        <dbReference type="SAM" id="SignalP"/>
    </source>
</evidence>
<evidence type="ECO:0000313" key="3">
    <source>
        <dbReference type="Proteomes" id="UP000244937"/>
    </source>
</evidence>
<evidence type="ECO:0000313" key="2">
    <source>
        <dbReference type="EMBL" id="AWI26737.1"/>
    </source>
</evidence>
<dbReference type="OrthoDB" id="9814380at2"/>
<sequence>MNMKKIKFNLGKTGLALIAVLSMAGCQQNMDHPAMGEYPEDENPAGGPLKFFVTFDRESENPLMRAVDETRAKFPTENNFTQIDGVSGKAAQGDTDKMISYPKPNDWATTAESFTVAFWEKHNGQTKNGANPGAEHIFSIPSSNQHWSGGTMMLLFDQYGASASAAAIKFVMIDKNMADTWMTWENENSIEGVLDNQWHHFAFVYDATTSGFTMYIDGVNRGTKTWGTHGPINLDDSKITGFRIGNGPQKQNPPDQDPNWLYSNWKGGLDQFRLYNIPLSQTEVQDLFAGKK</sequence>
<evidence type="ECO:0008006" key="4">
    <source>
        <dbReference type="Google" id="ProtNLM"/>
    </source>
</evidence>
<name>A0A2S1SK86_9FLAO</name>
<dbReference type="EMBL" id="CP029187">
    <property type="protein sequence ID" value="AWI26737.1"/>
    <property type="molecule type" value="Genomic_DNA"/>
</dbReference>
<dbReference type="KEGG" id="fpal:HYN49_12995"/>
<gene>
    <name evidence="2" type="ORF">HYN49_12995</name>
</gene>
<dbReference type="GO" id="GO:0005975">
    <property type="term" value="P:carbohydrate metabolic process"/>
    <property type="evidence" value="ECO:0007669"/>
    <property type="project" value="UniProtKB-ARBA"/>
</dbReference>
<dbReference type="GO" id="GO:0004553">
    <property type="term" value="F:hydrolase activity, hydrolyzing O-glycosyl compounds"/>
    <property type="evidence" value="ECO:0007669"/>
    <property type="project" value="UniProtKB-ARBA"/>
</dbReference>
<accession>A0A2S1SK86</accession>
<feature type="chain" id="PRO_5015558655" description="LamG-like jellyroll fold domain-containing protein" evidence="1">
    <location>
        <begin position="25"/>
        <end position="292"/>
    </location>
</feature>
<organism evidence="2 3">
    <name type="scientific">Flavobacterium pallidum</name>
    <dbReference type="NCBI Taxonomy" id="2172098"/>
    <lineage>
        <taxon>Bacteria</taxon>
        <taxon>Pseudomonadati</taxon>
        <taxon>Bacteroidota</taxon>
        <taxon>Flavobacteriia</taxon>
        <taxon>Flavobacteriales</taxon>
        <taxon>Flavobacteriaceae</taxon>
        <taxon>Flavobacterium</taxon>
    </lineage>
</organism>